<keyword evidence="4" id="KW-0547">Nucleotide-binding</keyword>
<evidence type="ECO:0000259" key="11">
    <source>
        <dbReference type="Pfam" id="PF23559"/>
    </source>
</evidence>
<keyword evidence="5" id="KW-0611">Plant defense</keyword>
<dbReference type="PANTHER" id="PTHR36766:SF40">
    <property type="entry name" value="DISEASE RESISTANCE PROTEIN RGA3"/>
    <property type="match status" value="1"/>
</dbReference>
<feature type="compositionally biased region" description="Low complexity" evidence="8">
    <location>
        <begin position="60"/>
        <end position="78"/>
    </location>
</feature>
<dbReference type="OMA" id="CTEWVGL"/>
<evidence type="ECO:0000256" key="6">
    <source>
        <dbReference type="ARBA" id="ARBA00022840"/>
    </source>
</evidence>
<dbReference type="GO" id="GO:0005524">
    <property type="term" value="F:ATP binding"/>
    <property type="evidence" value="ECO:0007669"/>
    <property type="project" value="UniProtKB-KW"/>
</dbReference>
<dbReference type="Proteomes" id="UP000324705">
    <property type="component" value="Chromosome 7B"/>
</dbReference>
<feature type="region of interest" description="Disordered" evidence="8">
    <location>
        <begin position="58"/>
        <end position="83"/>
    </location>
</feature>
<evidence type="ECO:0000256" key="2">
    <source>
        <dbReference type="ARBA" id="ARBA00022614"/>
    </source>
</evidence>
<dbReference type="Gene3D" id="1.20.5.4130">
    <property type="match status" value="1"/>
</dbReference>
<dbReference type="Gene3D" id="3.80.10.10">
    <property type="entry name" value="Ribonuclease Inhibitor"/>
    <property type="match status" value="4"/>
</dbReference>
<dbReference type="Pfam" id="PF00931">
    <property type="entry name" value="NB-ARC"/>
    <property type="match status" value="1"/>
</dbReference>
<dbReference type="FunFam" id="3.40.50.300:FF:001091">
    <property type="entry name" value="Probable disease resistance protein At1g61300"/>
    <property type="match status" value="1"/>
</dbReference>
<feature type="domain" description="NB-ARC" evidence="9">
    <location>
        <begin position="337"/>
        <end position="469"/>
    </location>
</feature>
<evidence type="ECO:0000256" key="1">
    <source>
        <dbReference type="ARBA" id="ARBA00008894"/>
    </source>
</evidence>
<keyword evidence="2" id="KW-0433">Leucine-rich repeat</keyword>
<dbReference type="Gene3D" id="3.40.50.300">
    <property type="entry name" value="P-loop containing nucleotide triphosphate hydrolases"/>
    <property type="match status" value="1"/>
</dbReference>
<dbReference type="GO" id="GO:0051707">
    <property type="term" value="P:response to other organism"/>
    <property type="evidence" value="ECO:0007669"/>
    <property type="project" value="UniProtKB-ARBA"/>
</dbReference>
<dbReference type="Pfam" id="PF25019">
    <property type="entry name" value="LRR_R13L1-DRL21"/>
    <property type="match status" value="1"/>
</dbReference>
<keyword evidence="7" id="KW-0175">Coiled coil</keyword>
<dbReference type="GO" id="GO:0043531">
    <property type="term" value="F:ADP binding"/>
    <property type="evidence" value="ECO:0007669"/>
    <property type="project" value="InterPro"/>
</dbReference>
<accession>A0A9R1AF31</accession>
<dbReference type="InterPro" id="IPR032675">
    <property type="entry name" value="LRR_dom_sf"/>
</dbReference>
<feature type="region of interest" description="Disordered" evidence="8">
    <location>
        <begin position="1"/>
        <end position="26"/>
    </location>
</feature>
<evidence type="ECO:0000259" key="9">
    <source>
        <dbReference type="Pfam" id="PF00931"/>
    </source>
</evidence>
<keyword evidence="3" id="KW-0677">Repeat</keyword>
<protein>
    <submittedName>
        <fullName evidence="13">Uncharacterized protein</fullName>
    </submittedName>
</protein>
<dbReference type="Pfam" id="PF18052">
    <property type="entry name" value="Rx_N"/>
    <property type="match status" value="1"/>
</dbReference>
<feature type="domain" description="R13L1/DRL21-like LRR repeat region" evidence="12">
    <location>
        <begin position="863"/>
        <end position="989"/>
    </location>
</feature>
<reference evidence="13 14" key="1">
    <citation type="submission" date="2017-09" db="EMBL/GenBank/DDBJ databases">
        <authorList>
            <consortium name="International Durum Wheat Genome Sequencing Consortium (IDWGSC)"/>
            <person name="Milanesi L."/>
        </authorList>
    </citation>
    <scope>NUCLEOTIDE SEQUENCE [LARGE SCALE GENOMIC DNA]</scope>
    <source>
        <strain evidence="14">cv. Svevo</strain>
    </source>
</reference>
<feature type="domain" description="Disease resistance protein winged helix" evidence="11">
    <location>
        <begin position="589"/>
        <end position="673"/>
    </location>
</feature>
<dbReference type="InterPro" id="IPR058922">
    <property type="entry name" value="WHD_DRP"/>
</dbReference>
<keyword evidence="6" id="KW-0067">ATP-binding</keyword>
<feature type="domain" description="Disease resistance N-terminal" evidence="10">
    <location>
        <begin position="144"/>
        <end position="231"/>
    </location>
</feature>
<dbReference type="InterPro" id="IPR036388">
    <property type="entry name" value="WH-like_DNA-bd_sf"/>
</dbReference>
<dbReference type="Pfam" id="PF23559">
    <property type="entry name" value="WHD_DRP"/>
    <property type="match status" value="1"/>
</dbReference>
<dbReference type="PRINTS" id="PR00364">
    <property type="entry name" value="DISEASERSIST"/>
</dbReference>
<dbReference type="InterPro" id="IPR056789">
    <property type="entry name" value="LRR_R13L1-DRL21"/>
</dbReference>
<dbReference type="Gramene" id="TRITD7Bv1G224160.2">
    <property type="protein sequence ID" value="TRITD7Bv1G224160.2"/>
    <property type="gene ID" value="TRITD7Bv1G224160"/>
</dbReference>
<evidence type="ECO:0000256" key="5">
    <source>
        <dbReference type="ARBA" id="ARBA00022821"/>
    </source>
</evidence>
<dbReference type="InterPro" id="IPR002182">
    <property type="entry name" value="NB-ARC"/>
</dbReference>
<dbReference type="SUPFAM" id="SSF52058">
    <property type="entry name" value="L domain-like"/>
    <property type="match status" value="2"/>
</dbReference>
<dbReference type="Gene3D" id="1.10.8.430">
    <property type="entry name" value="Helical domain of apoptotic protease-activating factors"/>
    <property type="match status" value="1"/>
</dbReference>
<dbReference type="SUPFAM" id="SSF52540">
    <property type="entry name" value="P-loop containing nucleoside triphosphate hydrolases"/>
    <property type="match status" value="1"/>
</dbReference>
<evidence type="ECO:0000256" key="4">
    <source>
        <dbReference type="ARBA" id="ARBA00022741"/>
    </source>
</evidence>
<dbReference type="InterPro" id="IPR042197">
    <property type="entry name" value="Apaf_helical"/>
</dbReference>
<evidence type="ECO:0000313" key="14">
    <source>
        <dbReference type="Proteomes" id="UP000324705"/>
    </source>
</evidence>
<dbReference type="EMBL" id="LT934124">
    <property type="protein sequence ID" value="VAI93598.1"/>
    <property type="molecule type" value="Genomic_DNA"/>
</dbReference>
<evidence type="ECO:0000313" key="13">
    <source>
        <dbReference type="EMBL" id="VAI93598.1"/>
    </source>
</evidence>
<evidence type="ECO:0000256" key="3">
    <source>
        <dbReference type="ARBA" id="ARBA00022737"/>
    </source>
</evidence>
<evidence type="ECO:0000256" key="8">
    <source>
        <dbReference type="SAM" id="MobiDB-lite"/>
    </source>
</evidence>
<evidence type="ECO:0000256" key="7">
    <source>
        <dbReference type="SAM" id="Coils"/>
    </source>
</evidence>
<feature type="coiled-coil region" evidence="7">
    <location>
        <begin position="204"/>
        <end position="231"/>
    </location>
</feature>
<proteinExistence type="inferred from homology"/>
<evidence type="ECO:0000259" key="10">
    <source>
        <dbReference type="Pfam" id="PF18052"/>
    </source>
</evidence>
<gene>
    <name evidence="13" type="ORF">TRITD_7Bv1G224160</name>
</gene>
<comment type="similarity">
    <text evidence="1">Belongs to the disease resistance NB-LRR family.</text>
</comment>
<sequence>MELQSSFTKVNSRWVPEGGRGSDEELTRCAARRRHLVRNFPDLKRSSARTPSLRLDWAVPSPAARTGSSTSAASSSDSGTHRHLKAAPFVRQHLPRAEKRPYRPPAARARHCSLSFTGRGSPNNPAMASAAAVFAGKAIATSIITNIVSKAFDYLKDSHKAGGLKSARERLERLLPQIQVVFDAVDTEEIRDRSNALDAWLWQLRDAVEEAEDAVDELEYYRLEEKEMKRQDNNKVRRSVSKYKRKVIQGFNRAFNTGSLERLRNSVTTLDDVAAGVERFLQVLDHLNNDKMKKHKQDVEFRNSRQTSSLPRGLLLGREEERKIIFQRLTKHESGAGDNIAVFSLVGIGGIGKTSLAQDVCNARDVKDRFDFVIWVCVSHDFDIQALTRKILEDMTGREAPMVSLNALQKELKERLSSKTFLLVLDDVWNDERYQDWVNFLCPLRCGKKGSKILLTTRMQLVADIASRAVQGERTLQVECHSLALPGLEETDLLLLLNSHAFFGVNPDDYRSLQQISKKMVNKLSGSPLAAKVLGGLLNGNKDSNTWNRILDSGVHNAQQGSEGIMTVLRLSYQHLATHLQVCFRYCSLFQKGYEFTKKELVYLWMGSGLIQPSVDDTIQPEDIGMEYLDTLSRKSFFDIKSEPHDSRTIKCCLYDEYSEERFVMHDLLHELARSVSASECTRVDLNFSGCIPKTVRHICIDMINPTIVEQISHAKRLRTLLMHFEDRHEADQVRMLSEVLGVARSLRVLSIITNSPCKLPDSVGGLMHLRYLSLKWGRKKVTHCCWFPKPVYKLYHLQVLKFDDHQQTAPQKREMDRVCNLVNLRHLQLSQGIIPTIPCVGKLTSLHELYGFCIKQEGGYTIGELKNLTNIRHLYVSGLDKVNSAEEAAEAMLGQKKCLSAVTLSWSPGSSNSCTQSQAELVLDKLEPHHNSNKLKIEGYPGSRSPCWLQNPTLINLTYVHIRDCKRLESLPPLGQLHSLQYLYIINMESVKGVDSSFYGSENPCGLHYLKVLEIESMPKCLEWVGLEGKNVFPRLEMLKVRDCEALRTLPSVPTSIRHVEIHNAGLLAMPTFFGGSETSSSPSLDLSLSKLMISYCRSLETLWQGCSLSALVELSIQQCASLSCLPEDSFCSLASLETFEVVKCPNLVTGEIRLPPTVRTIIFGLCGEAEQPLVHSMKGLNSLAMLFLDGCALSVFPSEVFACLPGLTNMVFGNCAITSLPLAEAFARLTNLENLSIWDCQELVSISGIHGSPSLMSLQIQGCKKITADLSAERVDDPANLSSLTELDIDNPSLLLSEPLRSISCVKKLIIAGGPELRHLPEEWLLQNEALKELVVSDASHLICLPPQVARLSSIESFDISNAKLIRSLPDMPASLRTLRINNCHSELKQRCQKNKGLDWVKIAHICNVDIS</sequence>
<organism evidence="13 14">
    <name type="scientific">Triticum turgidum subsp. durum</name>
    <name type="common">Durum wheat</name>
    <name type="synonym">Triticum durum</name>
    <dbReference type="NCBI Taxonomy" id="4567"/>
    <lineage>
        <taxon>Eukaryota</taxon>
        <taxon>Viridiplantae</taxon>
        <taxon>Streptophyta</taxon>
        <taxon>Embryophyta</taxon>
        <taxon>Tracheophyta</taxon>
        <taxon>Spermatophyta</taxon>
        <taxon>Magnoliopsida</taxon>
        <taxon>Liliopsida</taxon>
        <taxon>Poales</taxon>
        <taxon>Poaceae</taxon>
        <taxon>BOP clade</taxon>
        <taxon>Pooideae</taxon>
        <taxon>Triticodae</taxon>
        <taxon>Triticeae</taxon>
        <taxon>Triticinae</taxon>
        <taxon>Triticum</taxon>
    </lineage>
</organism>
<dbReference type="Gene3D" id="1.10.10.10">
    <property type="entry name" value="Winged helix-like DNA-binding domain superfamily/Winged helix DNA-binding domain"/>
    <property type="match status" value="1"/>
</dbReference>
<dbReference type="InterPro" id="IPR041118">
    <property type="entry name" value="Rx_N"/>
</dbReference>
<feature type="compositionally biased region" description="Polar residues" evidence="8">
    <location>
        <begin position="1"/>
        <end position="11"/>
    </location>
</feature>
<keyword evidence="14" id="KW-1185">Reference proteome</keyword>
<dbReference type="PANTHER" id="PTHR36766">
    <property type="entry name" value="PLANT BROAD-SPECTRUM MILDEW RESISTANCE PROTEIN RPW8"/>
    <property type="match status" value="1"/>
</dbReference>
<dbReference type="InterPro" id="IPR027417">
    <property type="entry name" value="P-loop_NTPase"/>
</dbReference>
<name>A0A9R1AF31_TRITD</name>
<evidence type="ECO:0000259" key="12">
    <source>
        <dbReference type="Pfam" id="PF25019"/>
    </source>
</evidence>
<dbReference type="GO" id="GO:0006952">
    <property type="term" value="P:defense response"/>
    <property type="evidence" value="ECO:0007669"/>
    <property type="project" value="UniProtKB-KW"/>
</dbReference>